<dbReference type="STRING" id="1884381.SAMN05518846_113147"/>
<name>A0A1I3ZLF3_9BACL</name>
<evidence type="ECO:0000313" key="1">
    <source>
        <dbReference type="EMBL" id="SFK44865.1"/>
    </source>
</evidence>
<organism evidence="1 2">
    <name type="scientific">Brevibacillus centrosporus</name>
    <dbReference type="NCBI Taxonomy" id="54910"/>
    <lineage>
        <taxon>Bacteria</taxon>
        <taxon>Bacillati</taxon>
        <taxon>Bacillota</taxon>
        <taxon>Bacilli</taxon>
        <taxon>Bacillales</taxon>
        <taxon>Paenibacillaceae</taxon>
        <taxon>Brevibacillus</taxon>
    </lineage>
</organism>
<reference evidence="2" key="1">
    <citation type="submission" date="2016-10" db="EMBL/GenBank/DDBJ databases">
        <authorList>
            <person name="Varghese N."/>
            <person name="Submissions S."/>
        </authorList>
    </citation>
    <scope>NUCLEOTIDE SEQUENCE [LARGE SCALE GENOMIC DNA]</scope>
    <source>
        <strain evidence="2">OK042</strain>
    </source>
</reference>
<protein>
    <submittedName>
        <fullName evidence="1">Uncharacterized protein</fullName>
    </submittedName>
</protein>
<dbReference type="Proteomes" id="UP000198915">
    <property type="component" value="Unassembled WGS sequence"/>
</dbReference>
<accession>A0A1I3ZLF3</accession>
<gene>
    <name evidence="1" type="ORF">SAMN05518846_113147</name>
</gene>
<proteinExistence type="predicted"/>
<keyword evidence="2" id="KW-1185">Reference proteome</keyword>
<dbReference type="RefSeq" id="WP_092272930.1">
    <property type="nucleotide sequence ID" value="NZ_BJOE01000030.1"/>
</dbReference>
<sequence>MDHLCPVCNGLVALKQACSRCGNRLDDAGRLYDFYGDYSPYREIDDAKMDNGYPDRQKNQCLHTGWCPQCHASEMVIVQEWTPDRLNAQKDAHQ</sequence>
<dbReference type="AlphaFoldDB" id="A0A1I3ZLF3"/>
<dbReference type="EMBL" id="FORT01000013">
    <property type="protein sequence ID" value="SFK44865.1"/>
    <property type="molecule type" value="Genomic_DNA"/>
</dbReference>
<evidence type="ECO:0000313" key="2">
    <source>
        <dbReference type="Proteomes" id="UP000198915"/>
    </source>
</evidence>